<dbReference type="RefSeq" id="WP_055734464.1">
    <property type="nucleotide sequence ID" value="NZ_BMDY01000007.1"/>
</dbReference>
<reference evidence="3" key="1">
    <citation type="journal article" date="2019" name="Int. J. Syst. Evol. Microbiol.">
        <title>The Global Catalogue of Microorganisms (GCM) 10K type strain sequencing project: providing services to taxonomists for standard genome sequencing and annotation.</title>
        <authorList>
            <consortium name="The Broad Institute Genomics Platform"/>
            <consortium name="The Broad Institute Genome Sequencing Center for Infectious Disease"/>
            <person name="Wu L."/>
            <person name="Ma J."/>
        </authorList>
    </citation>
    <scope>NUCLEOTIDE SEQUENCE [LARGE SCALE GENOMIC DNA]</scope>
    <source>
        <strain evidence="3">CGMCC 1.10131</strain>
    </source>
</reference>
<dbReference type="Gene3D" id="3.10.450.50">
    <property type="match status" value="1"/>
</dbReference>
<organism evidence="2 3">
    <name type="scientific">Agarivorans gilvus</name>
    <dbReference type="NCBI Taxonomy" id="680279"/>
    <lineage>
        <taxon>Bacteria</taxon>
        <taxon>Pseudomonadati</taxon>
        <taxon>Pseudomonadota</taxon>
        <taxon>Gammaproteobacteria</taxon>
        <taxon>Alteromonadales</taxon>
        <taxon>Alteromonadaceae</taxon>
        <taxon>Agarivorans</taxon>
    </lineage>
</organism>
<proteinExistence type="predicted"/>
<dbReference type="InterPro" id="IPR032710">
    <property type="entry name" value="NTF2-like_dom_sf"/>
</dbReference>
<accession>A0ABQ1I2C5</accession>
<sequence length="144" mass="16713">MDNAAKPPIITQLEDFYRHLSLAKIASLAELYSENIEFVDPVHHLYGLAPLEEYFKHLLVNTEYCDFQFGHCLLGQGECSLTWQMRFSHPKLGKGKEIVVDGISLLKFTDKIYYHRDYYDLSAMLHDHVPLLGWLSKKLKDGLR</sequence>
<evidence type="ECO:0000313" key="2">
    <source>
        <dbReference type="EMBL" id="GGB02203.1"/>
    </source>
</evidence>
<dbReference type="InterPro" id="IPR037401">
    <property type="entry name" value="SnoaL-like"/>
</dbReference>
<dbReference type="EMBL" id="BMDY01000007">
    <property type="protein sequence ID" value="GGB02203.1"/>
    <property type="molecule type" value="Genomic_DNA"/>
</dbReference>
<comment type="caution">
    <text evidence="2">The sequence shown here is derived from an EMBL/GenBank/DDBJ whole genome shotgun (WGS) entry which is preliminary data.</text>
</comment>
<evidence type="ECO:0000313" key="3">
    <source>
        <dbReference type="Proteomes" id="UP000651977"/>
    </source>
</evidence>
<keyword evidence="3" id="KW-1185">Reference proteome</keyword>
<protein>
    <submittedName>
        <fullName evidence="2">Transcriptional regulator</fullName>
    </submittedName>
</protein>
<gene>
    <name evidence="2" type="ORF">GCM10007414_14340</name>
</gene>
<dbReference type="SUPFAM" id="SSF54427">
    <property type="entry name" value="NTF2-like"/>
    <property type="match status" value="1"/>
</dbReference>
<feature type="domain" description="SnoaL-like" evidence="1">
    <location>
        <begin position="14"/>
        <end position="111"/>
    </location>
</feature>
<evidence type="ECO:0000259" key="1">
    <source>
        <dbReference type="Pfam" id="PF12680"/>
    </source>
</evidence>
<dbReference type="Pfam" id="PF12680">
    <property type="entry name" value="SnoaL_2"/>
    <property type="match status" value="1"/>
</dbReference>
<name>A0ABQ1I2C5_9ALTE</name>
<dbReference type="Proteomes" id="UP000651977">
    <property type="component" value="Unassembled WGS sequence"/>
</dbReference>